<protein>
    <recommendedName>
        <fullName evidence="4">YcxB-like protein domain-containing protein</fullName>
    </recommendedName>
</protein>
<keyword evidence="1" id="KW-0472">Membrane</keyword>
<sequence length="177" mass="20302">MAADASKDALYPVNESEFAGILIPNEWKSMEPLTKNTKSYRYVKWGTIAALILLTVLLILVLTTDWFGSSYFSLAYLFFVIINSVRHRGNLFVLSKGIILNGKMVSYNKIKHYETEQIVRWHNWYGLDAKVNNAFKFTFRLKRTIFQPQSIVVEDAAQLEQICALLRQKGIGCKQDA</sequence>
<evidence type="ECO:0008006" key="4">
    <source>
        <dbReference type="Google" id="ProtNLM"/>
    </source>
</evidence>
<evidence type="ECO:0000256" key="1">
    <source>
        <dbReference type="SAM" id="Phobius"/>
    </source>
</evidence>
<feature type="transmembrane region" description="Helical" evidence="1">
    <location>
        <begin position="42"/>
        <end position="62"/>
    </location>
</feature>
<organism evidence="2 3">
    <name type="scientific">Bacillus salipaludis</name>
    <dbReference type="NCBI Taxonomy" id="2547811"/>
    <lineage>
        <taxon>Bacteria</taxon>
        <taxon>Bacillati</taxon>
        <taxon>Bacillota</taxon>
        <taxon>Bacilli</taxon>
        <taxon>Bacillales</taxon>
        <taxon>Bacillaceae</taxon>
        <taxon>Bacillus</taxon>
    </lineage>
</organism>
<gene>
    <name evidence="2" type="ORF">ACJEBI_26840</name>
</gene>
<name>A0ABW8RNH5_9BACI</name>
<comment type="caution">
    <text evidence="2">The sequence shown here is derived from an EMBL/GenBank/DDBJ whole genome shotgun (WGS) entry which is preliminary data.</text>
</comment>
<reference evidence="2 3" key="1">
    <citation type="submission" date="2024-11" db="EMBL/GenBank/DDBJ databases">
        <authorList>
            <person name="Lucas J.A."/>
        </authorList>
    </citation>
    <scope>NUCLEOTIDE SEQUENCE [LARGE SCALE GENOMIC DNA]</scope>
    <source>
        <strain evidence="2 3">Z 5.4</strain>
    </source>
</reference>
<keyword evidence="1" id="KW-0812">Transmembrane</keyword>
<keyword evidence="3" id="KW-1185">Reference proteome</keyword>
<proteinExistence type="predicted"/>
<evidence type="ECO:0000313" key="2">
    <source>
        <dbReference type="EMBL" id="MFK9095071.1"/>
    </source>
</evidence>
<evidence type="ECO:0000313" key="3">
    <source>
        <dbReference type="Proteomes" id="UP001623041"/>
    </source>
</evidence>
<dbReference type="EMBL" id="JBJHQH010000032">
    <property type="protein sequence ID" value="MFK9095071.1"/>
    <property type="molecule type" value="Genomic_DNA"/>
</dbReference>
<dbReference type="RefSeq" id="WP_406583490.1">
    <property type="nucleotide sequence ID" value="NZ_JBJHQH010000032.1"/>
</dbReference>
<dbReference type="Proteomes" id="UP001623041">
    <property type="component" value="Unassembled WGS sequence"/>
</dbReference>
<accession>A0ABW8RNH5</accession>
<feature type="transmembrane region" description="Helical" evidence="1">
    <location>
        <begin position="68"/>
        <end position="85"/>
    </location>
</feature>
<keyword evidence="1" id="KW-1133">Transmembrane helix</keyword>